<sequence>MRSQSMVIAGAALTVTLAIGGAAAFVGFVAARNGTPAVEAKSSNAAAAESTTETASPQPTVTVTKKIRKTVAPAPAPAPRYYYGADAAFLSAIAGDGIVAPSDWAVEAGRETCGASYSYAYGYLTDGGIYGYHVQTFLDDWASAHGGC</sequence>
<reference evidence="1 2" key="1">
    <citation type="journal article" date="2019" name="Int. J. Syst. Evol. Microbiol.">
        <title>The Global Catalogue of Microorganisms (GCM) 10K type strain sequencing project: providing services to taxonomists for standard genome sequencing and annotation.</title>
        <authorList>
            <consortium name="The Broad Institute Genomics Platform"/>
            <consortium name="The Broad Institute Genome Sequencing Center for Infectious Disease"/>
            <person name="Wu L."/>
            <person name="Ma J."/>
        </authorList>
    </citation>
    <scope>NUCLEOTIDE SEQUENCE [LARGE SCALE GENOMIC DNA]</scope>
    <source>
        <strain evidence="1 2">JCM 13850</strain>
    </source>
</reference>
<comment type="caution">
    <text evidence="1">The sequence shown here is derived from an EMBL/GenBank/DDBJ whole genome shotgun (WGS) entry which is preliminary data.</text>
</comment>
<protein>
    <recommendedName>
        <fullName evidence="3">Secreted protein</fullName>
    </recommendedName>
</protein>
<evidence type="ECO:0000313" key="1">
    <source>
        <dbReference type="EMBL" id="GAA2147195.1"/>
    </source>
</evidence>
<name>A0ABN2ZTD7_9ACTN</name>
<organism evidence="1 2">
    <name type="scientific">Actinomadura napierensis</name>
    <dbReference type="NCBI Taxonomy" id="267854"/>
    <lineage>
        <taxon>Bacteria</taxon>
        <taxon>Bacillati</taxon>
        <taxon>Actinomycetota</taxon>
        <taxon>Actinomycetes</taxon>
        <taxon>Streptosporangiales</taxon>
        <taxon>Thermomonosporaceae</taxon>
        <taxon>Actinomadura</taxon>
    </lineage>
</organism>
<evidence type="ECO:0000313" key="2">
    <source>
        <dbReference type="Proteomes" id="UP001501020"/>
    </source>
</evidence>
<keyword evidence="2" id="KW-1185">Reference proteome</keyword>
<proteinExistence type="predicted"/>
<gene>
    <name evidence="1" type="ORF">GCM10009727_49170</name>
</gene>
<evidence type="ECO:0008006" key="3">
    <source>
        <dbReference type="Google" id="ProtNLM"/>
    </source>
</evidence>
<dbReference type="Proteomes" id="UP001501020">
    <property type="component" value="Unassembled WGS sequence"/>
</dbReference>
<dbReference type="EMBL" id="BAAAMR010000045">
    <property type="protein sequence ID" value="GAA2147195.1"/>
    <property type="molecule type" value="Genomic_DNA"/>
</dbReference>
<accession>A0ABN2ZTD7</accession>